<feature type="signal peptide" evidence="1">
    <location>
        <begin position="1"/>
        <end position="24"/>
    </location>
</feature>
<sequence length="144" mass="16364">MRKITALLVSSVFLLTGCFNPASVSVVEDMYGQALMENEAAVAAYFSEEFLSEHSIEELVEELAAQVRSVEGVKLLNAIELTDKRLNPEIVEELDEMYGERWHYVVNDAGEEDIMTWVVLKTSSQYEIVEAEKVTNEYYNESIK</sequence>
<gene>
    <name evidence="2" type="ORF">GCM10007971_06200</name>
</gene>
<dbReference type="AlphaFoldDB" id="A0A917XTZ0"/>
<organism evidence="2 3">
    <name type="scientific">Oceanobacillus indicireducens</name>
    <dbReference type="NCBI Taxonomy" id="1004261"/>
    <lineage>
        <taxon>Bacteria</taxon>
        <taxon>Bacillati</taxon>
        <taxon>Bacillota</taxon>
        <taxon>Bacilli</taxon>
        <taxon>Bacillales</taxon>
        <taxon>Bacillaceae</taxon>
        <taxon>Oceanobacillus</taxon>
    </lineage>
</organism>
<dbReference type="RefSeq" id="WP_188855972.1">
    <property type="nucleotide sequence ID" value="NZ_BMOS01000003.1"/>
</dbReference>
<dbReference type="PROSITE" id="PS51257">
    <property type="entry name" value="PROKAR_LIPOPROTEIN"/>
    <property type="match status" value="1"/>
</dbReference>
<protein>
    <recommendedName>
        <fullName evidence="4">DUF4878 domain-containing protein</fullName>
    </recommendedName>
</protein>
<keyword evidence="1" id="KW-0732">Signal</keyword>
<accession>A0A917XTZ0</accession>
<keyword evidence="3" id="KW-1185">Reference proteome</keyword>
<comment type="caution">
    <text evidence="2">The sequence shown here is derived from an EMBL/GenBank/DDBJ whole genome shotgun (WGS) entry which is preliminary data.</text>
</comment>
<evidence type="ECO:0000313" key="3">
    <source>
        <dbReference type="Proteomes" id="UP000624041"/>
    </source>
</evidence>
<reference evidence="2" key="1">
    <citation type="journal article" date="2014" name="Int. J. Syst. Evol. Microbiol.">
        <title>Complete genome sequence of Corynebacterium casei LMG S-19264T (=DSM 44701T), isolated from a smear-ripened cheese.</title>
        <authorList>
            <consortium name="US DOE Joint Genome Institute (JGI-PGF)"/>
            <person name="Walter F."/>
            <person name="Albersmeier A."/>
            <person name="Kalinowski J."/>
            <person name="Ruckert C."/>
        </authorList>
    </citation>
    <scope>NUCLEOTIDE SEQUENCE</scope>
    <source>
        <strain evidence="2">JCM 17251</strain>
    </source>
</reference>
<name>A0A917XTZ0_9BACI</name>
<dbReference type="EMBL" id="BMOS01000003">
    <property type="protein sequence ID" value="GGN51563.1"/>
    <property type="molecule type" value="Genomic_DNA"/>
</dbReference>
<evidence type="ECO:0008006" key="4">
    <source>
        <dbReference type="Google" id="ProtNLM"/>
    </source>
</evidence>
<feature type="chain" id="PRO_5036965713" description="DUF4878 domain-containing protein" evidence="1">
    <location>
        <begin position="25"/>
        <end position="144"/>
    </location>
</feature>
<reference evidence="2" key="2">
    <citation type="submission" date="2020-09" db="EMBL/GenBank/DDBJ databases">
        <authorList>
            <person name="Sun Q."/>
            <person name="Ohkuma M."/>
        </authorList>
    </citation>
    <scope>NUCLEOTIDE SEQUENCE</scope>
    <source>
        <strain evidence="2">JCM 17251</strain>
    </source>
</reference>
<dbReference type="Proteomes" id="UP000624041">
    <property type="component" value="Unassembled WGS sequence"/>
</dbReference>
<evidence type="ECO:0000313" key="2">
    <source>
        <dbReference type="EMBL" id="GGN51563.1"/>
    </source>
</evidence>
<proteinExistence type="predicted"/>
<evidence type="ECO:0000256" key="1">
    <source>
        <dbReference type="SAM" id="SignalP"/>
    </source>
</evidence>